<dbReference type="EMBL" id="FMAR01000008">
    <property type="protein sequence ID" value="SCC43065.1"/>
    <property type="molecule type" value="Genomic_DNA"/>
</dbReference>
<sequence length="50" mass="5824">MTALEVSTGAYYTDIIDKEDHRLWQIQQIENGNSVFEGTAYSQWNGIEWD</sequence>
<evidence type="ECO:0000313" key="2">
    <source>
        <dbReference type="Proteomes" id="UP000242818"/>
    </source>
</evidence>
<proteinExistence type="predicted"/>
<reference evidence="1 2" key="1">
    <citation type="submission" date="2016-08" db="EMBL/GenBank/DDBJ databases">
        <authorList>
            <person name="Seilhamer J.J."/>
        </authorList>
    </citation>
    <scope>NUCLEOTIDE SEQUENCE [LARGE SCALE GENOMIC DNA]</scope>
    <source>
        <strain evidence="1 2">A37T2</strain>
    </source>
</reference>
<accession>A0A1C4EHM2</accession>
<name>A0A1C4EHM2_9BACT</name>
<dbReference type="Proteomes" id="UP000242818">
    <property type="component" value="Unassembled WGS sequence"/>
</dbReference>
<dbReference type="AlphaFoldDB" id="A0A1C4EHM2"/>
<evidence type="ECO:0000313" key="1">
    <source>
        <dbReference type="EMBL" id="SCC43065.1"/>
    </source>
</evidence>
<keyword evidence="2" id="KW-1185">Reference proteome</keyword>
<protein>
    <submittedName>
        <fullName evidence="1">Uncharacterized protein</fullName>
    </submittedName>
</protein>
<organism evidence="1 2">
    <name type="scientific">Chitinophaga costaii</name>
    <dbReference type="NCBI Taxonomy" id="1335309"/>
    <lineage>
        <taxon>Bacteria</taxon>
        <taxon>Pseudomonadati</taxon>
        <taxon>Bacteroidota</taxon>
        <taxon>Chitinophagia</taxon>
        <taxon>Chitinophagales</taxon>
        <taxon>Chitinophagaceae</taxon>
        <taxon>Chitinophaga</taxon>
    </lineage>
</organism>
<dbReference type="RefSeq" id="WP_165798452.1">
    <property type="nucleotide sequence ID" value="NZ_FMAR01000008.1"/>
</dbReference>
<dbReference type="STRING" id="1335309.GA0116948_108120"/>
<gene>
    <name evidence="1" type="ORF">GA0116948_108120</name>
</gene>